<organism evidence="3 4">
    <name type="scientific">Kingdonia uniflora</name>
    <dbReference type="NCBI Taxonomy" id="39325"/>
    <lineage>
        <taxon>Eukaryota</taxon>
        <taxon>Viridiplantae</taxon>
        <taxon>Streptophyta</taxon>
        <taxon>Embryophyta</taxon>
        <taxon>Tracheophyta</taxon>
        <taxon>Spermatophyta</taxon>
        <taxon>Magnoliopsida</taxon>
        <taxon>Ranunculales</taxon>
        <taxon>Circaeasteraceae</taxon>
        <taxon>Kingdonia</taxon>
    </lineage>
</organism>
<dbReference type="InterPro" id="IPR018289">
    <property type="entry name" value="MULE_transposase_dom"/>
</dbReference>
<feature type="transmembrane region" description="Helical" evidence="1">
    <location>
        <begin position="132"/>
        <end position="152"/>
    </location>
</feature>
<reference evidence="3 4" key="1">
    <citation type="journal article" date="2020" name="IScience">
        <title>Genome Sequencing of the Endangered Kingdonia uniflora (Circaeasteraceae, Ranunculales) Reveals Potential Mechanisms of Evolutionary Specialization.</title>
        <authorList>
            <person name="Sun Y."/>
            <person name="Deng T."/>
            <person name="Zhang A."/>
            <person name="Moore M.J."/>
            <person name="Landis J.B."/>
            <person name="Lin N."/>
            <person name="Zhang H."/>
            <person name="Zhang X."/>
            <person name="Huang J."/>
            <person name="Zhang X."/>
            <person name="Sun H."/>
            <person name="Wang H."/>
        </authorList>
    </citation>
    <scope>NUCLEOTIDE SEQUENCE [LARGE SCALE GENOMIC DNA]</scope>
    <source>
        <strain evidence="3">TB1705</strain>
        <tissue evidence="3">Leaf</tissue>
    </source>
</reference>
<dbReference type="EMBL" id="JACGCM010000223">
    <property type="protein sequence ID" value="KAF6174999.1"/>
    <property type="molecule type" value="Genomic_DNA"/>
</dbReference>
<dbReference type="Proteomes" id="UP000541444">
    <property type="component" value="Unassembled WGS sequence"/>
</dbReference>
<dbReference type="PANTHER" id="PTHR31973:SF187">
    <property type="entry name" value="MUTATOR TRANSPOSASE MUDRA PROTEIN"/>
    <property type="match status" value="1"/>
</dbReference>
<name>A0A7J7P6C7_9MAGN</name>
<keyword evidence="1" id="KW-0812">Transmembrane</keyword>
<protein>
    <recommendedName>
        <fullName evidence="2">MULE transposase domain-containing protein</fullName>
    </recommendedName>
</protein>
<dbReference type="AlphaFoldDB" id="A0A7J7P6C7"/>
<sequence>MRGSFECAYQLLMSYFVEVRLVDLDFEFGIQTASCKDKRFTRCFWCFGPPKKTYKLLRPVVVIDGIFLKGRYRGTLLTTIAIDPSNHIFPLTFSITDSKTAKSWTYFLKMFGYNFHGYDTRFVVISDRNPKIINVVPMVFLFAINTFCAFHISNNIKTTLKSTRIVFRMAAEVLTSINFDKHMNVIRNTDPVGLQYILGIPKETWYNLCIPMSRNVVTLS</sequence>
<keyword evidence="1" id="KW-1133">Transmembrane helix</keyword>
<keyword evidence="4" id="KW-1185">Reference proteome</keyword>
<dbReference type="PANTHER" id="PTHR31973">
    <property type="entry name" value="POLYPROTEIN, PUTATIVE-RELATED"/>
    <property type="match status" value="1"/>
</dbReference>
<evidence type="ECO:0000313" key="3">
    <source>
        <dbReference type="EMBL" id="KAF6174999.1"/>
    </source>
</evidence>
<feature type="domain" description="MULE transposase" evidence="2">
    <location>
        <begin position="60"/>
        <end position="155"/>
    </location>
</feature>
<dbReference type="Pfam" id="PF10551">
    <property type="entry name" value="MULE"/>
    <property type="match status" value="1"/>
</dbReference>
<proteinExistence type="predicted"/>
<comment type="caution">
    <text evidence="3">The sequence shown here is derived from an EMBL/GenBank/DDBJ whole genome shotgun (WGS) entry which is preliminary data.</text>
</comment>
<evidence type="ECO:0000259" key="2">
    <source>
        <dbReference type="Pfam" id="PF10551"/>
    </source>
</evidence>
<dbReference type="OrthoDB" id="1938144at2759"/>
<accession>A0A7J7P6C7</accession>
<evidence type="ECO:0000256" key="1">
    <source>
        <dbReference type="SAM" id="Phobius"/>
    </source>
</evidence>
<gene>
    <name evidence="3" type="ORF">GIB67_026487</name>
</gene>
<evidence type="ECO:0000313" key="4">
    <source>
        <dbReference type="Proteomes" id="UP000541444"/>
    </source>
</evidence>
<keyword evidence="1" id="KW-0472">Membrane</keyword>